<gene>
    <name evidence="5" type="primary">ptaR3_2</name>
    <name evidence="5" type="ORF">LSUB1_G001773</name>
</gene>
<keyword evidence="2" id="KW-0539">Nucleus</keyword>
<dbReference type="SUPFAM" id="SSF57701">
    <property type="entry name" value="Zn2/Cys6 DNA-binding domain"/>
    <property type="match status" value="1"/>
</dbReference>
<dbReference type="AlphaFoldDB" id="A0A8H8S244"/>
<accession>A0A8H8S244</accession>
<dbReference type="PROSITE" id="PS50048">
    <property type="entry name" value="ZN2_CY6_FUNGAL_2"/>
    <property type="match status" value="1"/>
</dbReference>
<dbReference type="Pfam" id="PF11951">
    <property type="entry name" value="Fungal_trans_2"/>
    <property type="match status" value="1"/>
</dbReference>
<dbReference type="GO" id="GO:0000981">
    <property type="term" value="F:DNA-binding transcription factor activity, RNA polymerase II-specific"/>
    <property type="evidence" value="ECO:0007669"/>
    <property type="project" value="InterPro"/>
</dbReference>
<comment type="caution">
    <text evidence="5">The sequence shown here is derived from an EMBL/GenBank/DDBJ whole genome shotgun (WGS) entry which is preliminary data.</text>
</comment>
<evidence type="ECO:0000313" key="5">
    <source>
        <dbReference type="EMBL" id="TVY44001.1"/>
    </source>
</evidence>
<feature type="region of interest" description="Disordered" evidence="3">
    <location>
        <begin position="60"/>
        <end position="117"/>
    </location>
</feature>
<keyword evidence="6" id="KW-1185">Reference proteome</keyword>
<feature type="domain" description="Zn(2)-C6 fungal-type" evidence="4">
    <location>
        <begin position="7"/>
        <end position="38"/>
    </location>
</feature>
<dbReference type="Gene3D" id="4.10.240.10">
    <property type="entry name" value="Zn(2)-C6 fungal-type DNA-binding domain"/>
    <property type="match status" value="1"/>
</dbReference>
<dbReference type="PROSITE" id="PS00463">
    <property type="entry name" value="ZN2_CY6_FUNGAL_1"/>
    <property type="match status" value="1"/>
</dbReference>
<dbReference type="EMBL" id="QGMJ01000050">
    <property type="protein sequence ID" value="TVY44001.1"/>
    <property type="molecule type" value="Genomic_DNA"/>
</dbReference>
<organism evidence="5 6">
    <name type="scientific">Lachnellula subtilissima</name>
    <dbReference type="NCBI Taxonomy" id="602034"/>
    <lineage>
        <taxon>Eukaryota</taxon>
        <taxon>Fungi</taxon>
        <taxon>Dikarya</taxon>
        <taxon>Ascomycota</taxon>
        <taxon>Pezizomycotina</taxon>
        <taxon>Leotiomycetes</taxon>
        <taxon>Helotiales</taxon>
        <taxon>Lachnaceae</taxon>
        <taxon>Lachnellula</taxon>
    </lineage>
</organism>
<evidence type="ECO:0000259" key="4">
    <source>
        <dbReference type="PROSITE" id="PS50048"/>
    </source>
</evidence>
<dbReference type="GO" id="GO:0008270">
    <property type="term" value="F:zinc ion binding"/>
    <property type="evidence" value="ECO:0007669"/>
    <property type="project" value="InterPro"/>
</dbReference>
<dbReference type="InterPro" id="IPR036864">
    <property type="entry name" value="Zn2-C6_fun-type_DNA-bd_sf"/>
</dbReference>
<evidence type="ECO:0000256" key="1">
    <source>
        <dbReference type="ARBA" id="ARBA00004123"/>
    </source>
</evidence>
<proteinExistence type="predicted"/>
<dbReference type="InterPro" id="IPR001138">
    <property type="entry name" value="Zn2Cys6_DnaBD"/>
</dbReference>
<name>A0A8H8S244_9HELO</name>
<dbReference type="PANTHER" id="PTHR37534:SF20">
    <property type="entry name" value="PRO1A C6 ZINK-FINGER PROTEIN"/>
    <property type="match status" value="1"/>
</dbReference>
<reference evidence="5 6" key="1">
    <citation type="submission" date="2018-05" db="EMBL/GenBank/DDBJ databases">
        <title>Genome sequencing and assembly of the regulated plant pathogen Lachnellula willkommii and related sister species for the development of diagnostic species identification markers.</title>
        <authorList>
            <person name="Giroux E."/>
            <person name="Bilodeau G."/>
        </authorList>
    </citation>
    <scope>NUCLEOTIDE SEQUENCE [LARGE SCALE GENOMIC DNA]</scope>
    <source>
        <strain evidence="5 6">CBS 197.66</strain>
    </source>
</reference>
<dbReference type="SMART" id="SM00066">
    <property type="entry name" value="GAL4"/>
    <property type="match status" value="1"/>
</dbReference>
<evidence type="ECO:0000256" key="3">
    <source>
        <dbReference type="SAM" id="MobiDB-lite"/>
    </source>
</evidence>
<feature type="compositionally biased region" description="Polar residues" evidence="3">
    <location>
        <begin position="77"/>
        <end position="86"/>
    </location>
</feature>
<dbReference type="PANTHER" id="PTHR37534">
    <property type="entry name" value="TRANSCRIPTIONAL ACTIVATOR PROTEIN UGA3"/>
    <property type="match status" value="1"/>
</dbReference>
<dbReference type="InterPro" id="IPR021858">
    <property type="entry name" value="Fun_TF"/>
</dbReference>
<sequence length="486" mass="54536">MNRSFNGCWTCRLRRKKCDEQRPFCNECLTLHISTCNYGDKPAWMDDGVKQEAMAEQIKNEVKQQAPYRRRGKRESAATSNSNVSIPESRDQTEASSYMNDSNTTHSDPSDATSPINTKNVCKQVRKMRPFPQSDSVLLVFYLERILPFLFPFYRPAPLHGGPAWILDLVISSPVIRQAILCQSSYFFALAHQTSTITDDRMWEALLEQTKNAFNMLRNSIQIIESYDENEHILSSVRTMAAVMQLQRFEIAITCFDNCQAHLNAALTIFRKVVDVVGAVDLASSSTTFQTILSLLGPPTWILPAQQAEVSSSEQAAFRFSTALLLFDDIIASTALQERPQLYDYHHSLLCKNDGIDSVPPINLQTTMGCQNWVLKQIGEIAVLDAWKKHCKAAGNLDVGELVHRATAIKKMLEAHLSCFESELVSVPQESSLLDDMFAAEDYSGQARTIAQQSSLVTRIWAHSAFLYLSVIVSGWQPATPMCGIM</sequence>
<dbReference type="Proteomes" id="UP000462212">
    <property type="component" value="Unassembled WGS sequence"/>
</dbReference>
<protein>
    <submittedName>
        <fullName evidence="5">Pestheic acid cluster transcriptional regulator</fullName>
    </submittedName>
</protein>
<dbReference type="Pfam" id="PF00172">
    <property type="entry name" value="Zn_clus"/>
    <property type="match status" value="1"/>
</dbReference>
<feature type="compositionally biased region" description="Polar residues" evidence="3">
    <location>
        <begin position="94"/>
        <end position="117"/>
    </location>
</feature>
<dbReference type="OrthoDB" id="5213892at2759"/>
<dbReference type="GO" id="GO:0005634">
    <property type="term" value="C:nucleus"/>
    <property type="evidence" value="ECO:0007669"/>
    <property type="project" value="UniProtKB-SubCell"/>
</dbReference>
<dbReference type="CDD" id="cd00067">
    <property type="entry name" value="GAL4"/>
    <property type="match status" value="1"/>
</dbReference>
<evidence type="ECO:0000256" key="2">
    <source>
        <dbReference type="ARBA" id="ARBA00023242"/>
    </source>
</evidence>
<comment type="subcellular location">
    <subcellularLocation>
        <location evidence="1">Nucleus</location>
    </subcellularLocation>
</comment>
<evidence type="ECO:0000313" key="6">
    <source>
        <dbReference type="Proteomes" id="UP000462212"/>
    </source>
</evidence>